<protein>
    <submittedName>
        <fullName evidence="2">Uncharacterized protein</fullName>
    </submittedName>
</protein>
<feature type="compositionally biased region" description="Basic and acidic residues" evidence="1">
    <location>
        <begin position="41"/>
        <end position="50"/>
    </location>
</feature>
<dbReference type="Proteomes" id="UP001530315">
    <property type="component" value="Unassembled WGS sequence"/>
</dbReference>
<dbReference type="AlphaFoldDB" id="A0ABD3NHL8"/>
<sequence length="636" mass="68495">MAFDRPIEADNVDNLGLLSSLIRAPVLGIMWLLGGEHAKEDEKLEQKNESMDQEPSDASDNGCGSGEVGGSRRPDYHSNGSDGSQSGKNPQVDDDQPPVASLADQINQTKINGRNKENDSSSSPQNLPSVEGSTCKSERVVAKNNGKSSSSRHSSSRRVDQPTAVDPAIEMIDDLVAVVERSTITIGGSIGPATSAVLTSQEKLPSSSTTSLSVSYSATTFSDPHPSQTMSHHFNNGDHPSMSSSQNNSSCSMRGIKKTSWSDECGNRSLVEYSYFDDSAVPPRSNHWSAMKRNSRRSSRHTFDGGDKVLGTRRGEVRVIKSALKRSGSYSPPMTHYANNSRELTTSTSSPTDSSSASSTPEMRSFRSISVIGSSFHSSRSDSSGLELSHDTDDSMAAVTETLLKSNECVPSSLQFGCGRASGGLIIPRGGPSDPRYYFPGGSNDSRYKLILGAGILTTQEQQADASEQGQQEQDDKPAQDAPSSEKNSSSPNPATSIASGRISPGHHHFLPRHPPNGYVSPQYGFYVNITPPTPELYMKAELSRHAAMQQQSYLQFQYQDKSKAPSPIPEGSPDPVAIPQRFVGRSSVPRPSSNRSSHDQDQSLSTSRQNSLKPTFNKNMKGMGMILAESTDHVI</sequence>
<feature type="compositionally biased region" description="Polar residues" evidence="1">
    <location>
        <begin position="78"/>
        <end position="89"/>
    </location>
</feature>
<feature type="region of interest" description="Disordered" evidence="1">
    <location>
        <begin position="41"/>
        <end position="166"/>
    </location>
</feature>
<feature type="compositionally biased region" description="Polar residues" evidence="1">
    <location>
        <begin position="221"/>
        <end position="234"/>
    </location>
</feature>
<evidence type="ECO:0000256" key="1">
    <source>
        <dbReference type="SAM" id="MobiDB-lite"/>
    </source>
</evidence>
<feature type="compositionally biased region" description="Low complexity" evidence="1">
    <location>
        <begin position="586"/>
        <end position="596"/>
    </location>
</feature>
<organism evidence="2 3">
    <name type="scientific">Stephanodiscus triporus</name>
    <dbReference type="NCBI Taxonomy" id="2934178"/>
    <lineage>
        <taxon>Eukaryota</taxon>
        <taxon>Sar</taxon>
        <taxon>Stramenopiles</taxon>
        <taxon>Ochrophyta</taxon>
        <taxon>Bacillariophyta</taxon>
        <taxon>Coscinodiscophyceae</taxon>
        <taxon>Thalassiosirophycidae</taxon>
        <taxon>Stephanodiscales</taxon>
        <taxon>Stephanodiscaceae</taxon>
        <taxon>Stephanodiscus</taxon>
    </lineage>
</organism>
<feature type="region of interest" description="Disordered" evidence="1">
    <location>
        <begin position="284"/>
        <end position="310"/>
    </location>
</feature>
<feature type="compositionally biased region" description="Polar residues" evidence="1">
    <location>
        <begin position="328"/>
        <end position="344"/>
    </location>
</feature>
<feature type="region of interest" description="Disordered" evidence="1">
    <location>
        <begin position="558"/>
        <end position="620"/>
    </location>
</feature>
<keyword evidence="3" id="KW-1185">Reference proteome</keyword>
<feature type="compositionally biased region" description="Low complexity" evidence="1">
    <location>
        <begin position="241"/>
        <end position="253"/>
    </location>
</feature>
<accession>A0ABD3NHL8</accession>
<feature type="compositionally biased region" description="Polar residues" evidence="1">
    <location>
        <begin position="120"/>
        <end position="135"/>
    </location>
</feature>
<feature type="region of interest" description="Disordered" evidence="1">
    <location>
        <begin position="324"/>
        <end position="364"/>
    </location>
</feature>
<evidence type="ECO:0000313" key="3">
    <source>
        <dbReference type="Proteomes" id="UP001530315"/>
    </source>
</evidence>
<name>A0ABD3NHL8_9STRA</name>
<gene>
    <name evidence="2" type="ORF">ACHAW5_003757</name>
</gene>
<feature type="compositionally biased region" description="Polar residues" evidence="1">
    <location>
        <begin position="603"/>
        <end position="619"/>
    </location>
</feature>
<reference evidence="2 3" key="1">
    <citation type="submission" date="2024-10" db="EMBL/GenBank/DDBJ databases">
        <title>Updated reference genomes for cyclostephanoid diatoms.</title>
        <authorList>
            <person name="Roberts W.R."/>
            <person name="Alverson A.J."/>
        </authorList>
    </citation>
    <scope>NUCLEOTIDE SEQUENCE [LARGE SCALE GENOMIC DNA]</scope>
    <source>
        <strain evidence="2 3">AJA276-08</strain>
    </source>
</reference>
<dbReference type="EMBL" id="JALLAZ020001437">
    <property type="protein sequence ID" value="KAL3775019.1"/>
    <property type="molecule type" value="Genomic_DNA"/>
</dbReference>
<proteinExistence type="predicted"/>
<comment type="caution">
    <text evidence="2">The sequence shown here is derived from an EMBL/GenBank/DDBJ whole genome shotgun (WGS) entry which is preliminary data.</text>
</comment>
<feature type="compositionally biased region" description="Low complexity" evidence="1">
    <location>
        <begin position="483"/>
        <end position="494"/>
    </location>
</feature>
<feature type="compositionally biased region" description="Polar residues" evidence="1">
    <location>
        <begin position="460"/>
        <end position="472"/>
    </location>
</feature>
<feature type="compositionally biased region" description="Low complexity" evidence="1">
    <location>
        <begin position="345"/>
        <end position="360"/>
    </location>
</feature>
<evidence type="ECO:0000313" key="2">
    <source>
        <dbReference type="EMBL" id="KAL3775019.1"/>
    </source>
</evidence>
<feature type="region of interest" description="Disordered" evidence="1">
    <location>
        <begin position="460"/>
        <end position="516"/>
    </location>
</feature>
<feature type="region of interest" description="Disordered" evidence="1">
    <location>
        <begin position="219"/>
        <end position="254"/>
    </location>
</feature>